<dbReference type="Proteomes" id="UP000315683">
    <property type="component" value="Segment"/>
</dbReference>
<keyword evidence="2" id="KW-1185">Reference proteome</keyword>
<proteinExistence type="predicted"/>
<reference evidence="1 2" key="1">
    <citation type="submission" date="2019-05" db="EMBL/GenBank/DDBJ databases">
        <title>Complete genome sequence of sixteen phages from Abidjan, cote d'Ivoire, isolated on a single strain of Achromobacter xylosoxidans.</title>
        <authorList>
            <person name="Essoh C."/>
            <person name="Vernadet J.-P."/>
            <person name="Vergnaud G."/>
            <person name="Pourcel C."/>
        </authorList>
    </citation>
    <scope>NUCLEOTIDE SEQUENCE [LARGE SCALE GENOMIC DNA]</scope>
</reference>
<dbReference type="EMBL" id="MK962626">
    <property type="protein sequence ID" value="QDH83776.1"/>
    <property type="molecule type" value="Genomic_DNA"/>
</dbReference>
<evidence type="ECO:0000313" key="2">
    <source>
        <dbReference type="Proteomes" id="UP000315683"/>
    </source>
</evidence>
<accession>A0A514CTI5</accession>
<organism evidence="1 2">
    <name type="scientific">Achromobacter phage vB_AxyP_19-32_Axy04</name>
    <dbReference type="NCBI Taxonomy" id="2591039"/>
    <lineage>
        <taxon>Viruses</taxon>
        <taxon>Duplodnaviria</taxon>
        <taxon>Heunggongvirae</taxon>
        <taxon>Uroviricota</taxon>
        <taxon>Caudoviricetes</taxon>
        <taxon>Schitoviridae</taxon>
        <taxon>Rothmandenesvirinae</taxon>
        <taxon>Dongdastvirus</taxon>
        <taxon>Dongdastvirus Axy04</taxon>
    </lineage>
</organism>
<sequence length="112" mass="12593">MKYLIAVLMLVISQPTLAAKNTPKDGIEMCIVQGEFANTVQKLRQQHITLTLSIAKAIVDNEMGGTEVQRTMFKHTLEFMWGMDRRLHPNNVQDTVTATCLKGVYEAIQGEK</sequence>
<protein>
    <submittedName>
        <fullName evidence="1">Uncharacterized protein</fullName>
    </submittedName>
</protein>
<gene>
    <name evidence="1" type="ORF">Axy04_008</name>
</gene>
<name>A0A514CTI5_9CAUD</name>
<evidence type="ECO:0000313" key="1">
    <source>
        <dbReference type="EMBL" id="QDH83776.1"/>
    </source>
</evidence>